<evidence type="ECO:0000256" key="8">
    <source>
        <dbReference type="SAM" id="Phobius"/>
    </source>
</evidence>
<dbReference type="OrthoDB" id="9807354at2"/>
<evidence type="ECO:0000256" key="1">
    <source>
        <dbReference type="ARBA" id="ARBA00004167"/>
    </source>
</evidence>
<evidence type="ECO:0000313" key="10">
    <source>
        <dbReference type="Proteomes" id="UP000318801"/>
    </source>
</evidence>
<evidence type="ECO:0000256" key="7">
    <source>
        <dbReference type="SAM" id="MobiDB-lite"/>
    </source>
</evidence>
<keyword evidence="6" id="KW-0175">Coiled coil</keyword>
<evidence type="ECO:0000313" key="9">
    <source>
        <dbReference type="EMBL" id="TPW27064.1"/>
    </source>
</evidence>
<keyword evidence="4 8" id="KW-1133">Transmembrane helix</keyword>
<evidence type="ECO:0000256" key="5">
    <source>
        <dbReference type="ARBA" id="ARBA00023136"/>
    </source>
</evidence>
<protein>
    <submittedName>
        <fullName evidence="9">Conjugal transfer protein</fullName>
    </submittedName>
</protein>
<comment type="caution">
    <text evidence="9">The sequence shown here is derived from an EMBL/GenBank/DDBJ whole genome shotgun (WGS) entry which is preliminary data.</text>
</comment>
<proteinExistence type="inferred from homology"/>
<dbReference type="AlphaFoldDB" id="A0A506U207"/>
<evidence type="ECO:0000256" key="2">
    <source>
        <dbReference type="ARBA" id="ARBA00010265"/>
    </source>
</evidence>
<gene>
    <name evidence="9" type="ORF">FJU08_20865</name>
</gene>
<dbReference type="CDD" id="cd16429">
    <property type="entry name" value="VirB10"/>
    <property type="match status" value="1"/>
</dbReference>
<comment type="similarity">
    <text evidence="2">Belongs to the TrbI/VirB10 family.</text>
</comment>
<feature type="coiled-coil region" evidence="6">
    <location>
        <begin position="99"/>
        <end position="185"/>
    </location>
</feature>
<evidence type="ECO:0000256" key="6">
    <source>
        <dbReference type="SAM" id="Coils"/>
    </source>
</evidence>
<keyword evidence="3 8" id="KW-0812">Transmembrane</keyword>
<feature type="region of interest" description="Disordered" evidence="7">
    <location>
        <begin position="73"/>
        <end position="98"/>
    </location>
</feature>
<dbReference type="InterPro" id="IPR042217">
    <property type="entry name" value="T4SS_VirB10/TrbI"/>
</dbReference>
<dbReference type="InterPro" id="IPR005498">
    <property type="entry name" value="T4SS_VirB10/TraB/TrbI"/>
</dbReference>
<comment type="subcellular location">
    <subcellularLocation>
        <location evidence="1">Membrane</location>
        <topology evidence="1">Single-pass membrane protein</topology>
    </subcellularLocation>
</comment>
<name>A0A506U207_9HYPH</name>
<reference evidence="9 10" key="1">
    <citation type="submission" date="2019-06" db="EMBL/GenBank/DDBJ databases">
        <authorList>
            <person name="Li M."/>
        </authorList>
    </citation>
    <scope>NUCLEOTIDE SEQUENCE [LARGE SCALE GENOMIC DNA]</scope>
    <source>
        <strain evidence="9 10">BGMRC2036</strain>
    </source>
</reference>
<feature type="transmembrane region" description="Helical" evidence="8">
    <location>
        <begin position="40"/>
        <end position="59"/>
    </location>
</feature>
<dbReference type="Proteomes" id="UP000318801">
    <property type="component" value="Unassembled WGS sequence"/>
</dbReference>
<feature type="compositionally biased region" description="Low complexity" evidence="7">
    <location>
        <begin position="84"/>
        <end position="96"/>
    </location>
</feature>
<dbReference type="Pfam" id="PF03743">
    <property type="entry name" value="TrbI"/>
    <property type="match status" value="1"/>
</dbReference>
<dbReference type="GO" id="GO:0016020">
    <property type="term" value="C:membrane"/>
    <property type="evidence" value="ECO:0007669"/>
    <property type="project" value="UniProtKB-SubCell"/>
</dbReference>
<evidence type="ECO:0000256" key="4">
    <source>
        <dbReference type="ARBA" id="ARBA00022989"/>
    </source>
</evidence>
<keyword evidence="10" id="KW-1185">Reference proteome</keyword>
<dbReference type="Gene3D" id="2.40.128.260">
    <property type="entry name" value="Type IV secretion system, VirB10/TraB/TrbI"/>
    <property type="match status" value="1"/>
</dbReference>
<evidence type="ECO:0000256" key="3">
    <source>
        <dbReference type="ARBA" id="ARBA00022692"/>
    </source>
</evidence>
<keyword evidence="5 8" id="KW-0472">Membrane</keyword>
<dbReference type="RefSeq" id="WP_141150994.1">
    <property type="nucleotide sequence ID" value="NZ_VHLG01000020.1"/>
</dbReference>
<sequence length="436" mass="47067">MTQEQDTSPETDAARMADAIDTAKKQRRGGQPKAAFKGRLLPAVVMIGLAAGFLVFVYWPKPEKTLATGSAEQFQTNNGDPFGLLARPQQQPAPAAEPDPELLEQIAALKAELEALRNQPKAEAPPAAEQQEDNGNDEKIEELLAQLTKLQATFDDAQKENRRALEERDRQLKIMQANLDAARLRGLNETPPDHSDEDLYQQRVNSPMVAYARSGNSETATGDSAAARMMSNNELFAREQAKPATVEKAKVIANPANTVMQGTMIQAALETAINTDLPGAIRAITTEDVHSFDGSRVLIPRGSHVVGAYSDDIVLGQRRVMIVWHRIIMPDNQTVNIGAYGGDAIGRSGASGKVDTHFTERFGSAALVSLITLAPALLIEDKGDNDKSSDIAAAMSQSLSGALGNTLSAYLNRKPTLGIDQGSEITIMVDRDLEIF</sequence>
<dbReference type="EMBL" id="VHLG01000020">
    <property type="protein sequence ID" value="TPW27064.1"/>
    <property type="molecule type" value="Genomic_DNA"/>
</dbReference>
<organism evidence="9 10">
    <name type="scientific">Martelella alba</name>
    <dbReference type="NCBI Taxonomy" id="2590451"/>
    <lineage>
        <taxon>Bacteria</taxon>
        <taxon>Pseudomonadati</taxon>
        <taxon>Pseudomonadota</taxon>
        <taxon>Alphaproteobacteria</taxon>
        <taxon>Hyphomicrobiales</taxon>
        <taxon>Aurantimonadaceae</taxon>
        <taxon>Martelella</taxon>
    </lineage>
</organism>
<accession>A0A506U207</accession>